<protein>
    <submittedName>
        <fullName evidence="13">Serralysin</fullName>
        <ecNumber evidence="13">3.4.24.40</ecNumber>
    </submittedName>
</protein>
<gene>
    <name evidence="13" type="ordered locus">Mmar10_2493</name>
</gene>
<evidence type="ECO:0000256" key="3">
    <source>
        <dbReference type="ARBA" id="ARBA00022525"/>
    </source>
</evidence>
<dbReference type="GO" id="GO:0005509">
    <property type="term" value="F:calcium ion binding"/>
    <property type="evidence" value="ECO:0007669"/>
    <property type="project" value="InterPro"/>
</dbReference>
<reference evidence="13 14" key="1">
    <citation type="submission" date="2006-08" db="EMBL/GenBank/DDBJ databases">
        <title>Complete sequence of Maricaulis maris MCS10.</title>
        <authorList>
            <consortium name="US DOE Joint Genome Institute"/>
            <person name="Copeland A."/>
            <person name="Lucas S."/>
            <person name="Lapidus A."/>
            <person name="Barry K."/>
            <person name="Detter J.C."/>
            <person name="Glavina del Rio T."/>
            <person name="Hammon N."/>
            <person name="Israni S."/>
            <person name="Dalin E."/>
            <person name="Tice H."/>
            <person name="Pitluck S."/>
            <person name="Saunders E."/>
            <person name="Brettin T."/>
            <person name="Bruce D."/>
            <person name="Han C."/>
            <person name="Tapia R."/>
            <person name="Gilna P."/>
            <person name="Schmutz J."/>
            <person name="Larimer F."/>
            <person name="Land M."/>
            <person name="Hauser L."/>
            <person name="Kyrpides N."/>
            <person name="Mikhailova N."/>
            <person name="Viollier P."/>
            <person name="Stephens C."/>
            <person name="Richardson P."/>
        </authorList>
    </citation>
    <scope>NUCLEOTIDE SEQUENCE [LARGE SCALE GENOMIC DNA]</scope>
    <source>
        <strain evidence="13 14">MCS10</strain>
    </source>
</reference>
<evidence type="ECO:0000256" key="4">
    <source>
        <dbReference type="ARBA" id="ARBA00022692"/>
    </source>
</evidence>
<evidence type="ECO:0000256" key="8">
    <source>
        <dbReference type="ARBA" id="ARBA00022989"/>
    </source>
</evidence>
<feature type="chain" id="PRO_5004168125" evidence="11">
    <location>
        <begin position="37"/>
        <end position="1631"/>
    </location>
</feature>
<dbReference type="InterPro" id="IPR039808">
    <property type="entry name" value="Cadherin"/>
</dbReference>
<evidence type="ECO:0000259" key="12">
    <source>
        <dbReference type="PROSITE" id="PS50268"/>
    </source>
</evidence>
<feature type="domain" description="Cadherin" evidence="12">
    <location>
        <begin position="873"/>
        <end position="969"/>
    </location>
</feature>
<dbReference type="InterPro" id="IPR006026">
    <property type="entry name" value="Peptidase_Metallo"/>
</dbReference>
<dbReference type="GO" id="GO:0005615">
    <property type="term" value="C:extracellular space"/>
    <property type="evidence" value="ECO:0007669"/>
    <property type="project" value="InterPro"/>
</dbReference>
<dbReference type="SUPFAM" id="SSF55486">
    <property type="entry name" value="Metalloproteases ('zincins'), catalytic domain"/>
    <property type="match status" value="1"/>
</dbReference>
<evidence type="ECO:0000313" key="13">
    <source>
        <dbReference type="EMBL" id="ABI66779.1"/>
    </source>
</evidence>
<dbReference type="SUPFAM" id="SSF51120">
    <property type="entry name" value="beta-Roll"/>
    <property type="match status" value="1"/>
</dbReference>
<evidence type="ECO:0000313" key="14">
    <source>
        <dbReference type="Proteomes" id="UP000001964"/>
    </source>
</evidence>
<organism evidence="13 14">
    <name type="scientific">Maricaulis maris (strain MCS10)</name>
    <name type="common">Caulobacter maris</name>
    <dbReference type="NCBI Taxonomy" id="394221"/>
    <lineage>
        <taxon>Bacteria</taxon>
        <taxon>Pseudomonadati</taxon>
        <taxon>Pseudomonadota</taxon>
        <taxon>Alphaproteobacteria</taxon>
        <taxon>Maricaulales</taxon>
        <taxon>Maricaulaceae</taxon>
        <taxon>Maricaulis</taxon>
    </lineage>
</organism>
<keyword evidence="5 11" id="KW-0732">Signal</keyword>
<dbReference type="Gene3D" id="2.60.40.60">
    <property type="entry name" value="Cadherins"/>
    <property type="match status" value="8"/>
</dbReference>
<dbReference type="Gene3D" id="2.60.120.380">
    <property type="match status" value="1"/>
</dbReference>
<dbReference type="InterPro" id="IPR015919">
    <property type="entry name" value="Cadherin-like_sf"/>
</dbReference>
<dbReference type="GO" id="GO:0008013">
    <property type="term" value="F:beta-catenin binding"/>
    <property type="evidence" value="ECO:0007669"/>
    <property type="project" value="TreeGrafter"/>
</dbReference>
<dbReference type="RefSeq" id="WP_011644423.1">
    <property type="nucleotide sequence ID" value="NC_008347.1"/>
</dbReference>
<dbReference type="SMART" id="SM00112">
    <property type="entry name" value="CA"/>
    <property type="match status" value="8"/>
</dbReference>
<proteinExistence type="predicted"/>
<dbReference type="InterPro" id="IPR013858">
    <property type="entry name" value="Peptidase_M10B_C"/>
</dbReference>
<dbReference type="InterPro" id="IPR024079">
    <property type="entry name" value="MetalloPept_cat_dom_sf"/>
</dbReference>
<comment type="subcellular location">
    <subcellularLocation>
        <location evidence="1">Membrane</location>
        <topology evidence="1">Single-pass membrane protein</topology>
    </subcellularLocation>
    <subcellularLocation>
        <location evidence="2">Secreted</location>
    </subcellularLocation>
</comment>
<dbReference type="EMBL" id="CP000449">
    <property type="protein sequence ID" value="ABI66779.1"/>
    <property type="molecule type" value="Genomic_DNA"/>
</dbReference>
<evidence type="ECO:0000256" key="7">
    <source>
        <dbReference type="ARBA" id="ARBA00022837"/>
    </source>
</evidence>
<dbReference type="GO" id="GO:0045296">
    <property type="term" value="F:cadherin binding"/>
    <property type="evidence" value="ECO:0007669"/>
    <property type="project" value="TreeGrafter"/>
</dbReference>
<dbReference type="GO" id="GO:0007156">
    <property type="term" value="P:homophilic cell adhesion via plasma membrane adhesion molecules"/>
    <property type="evidence" value="ECO:0007669"/>
    <property type="project" value="InterPro"/>
</dbReference>
<keyword evidence="9" id="KW-0472">Membrane</keyword>
<dbReference type="CDD" id="cd11304">
    <property type="entry name" value="Cadherin_repeat"/>
    <property type="match status" value="8"/>
</dbReference>
<keyword evidence="3" id="KW-0964">Secreted</keyword>
<feature type="domain" description="Cadherin" evidence="12">
    <location>
        <begin position="358"/>
        <end position="459"/>
    </location>
</feature>
<dbReference type="Pfam" id="PF04151">
    <property type="entry name" value="PPC"/>
    <property type="match status" value="1"/>
</dbReference>
<dbReference type="Gene3D" id="3.40.390.10">
    <property type="entry name" value="Collagenase (Catalytic Domain)"/>
    <property type="match status" value="1"/>
</dbReference>
<evidence type="ECO:0000256" key="9">
    <source>
        <dbReference type="ARBA" id="ARBA00023136"/>
    </source>
</evidence>
<dbReference type="InterPro" id="IPR002126">
    <property type="entry name" value="Cadherin-like_dom"/>
</dbReference>
<dbReference type="SUPFAM" id="SSF49313">
    <property type="entry name" value="Cadherin-like"/>
    <property type="match status" value="8"/>
</dbReference>
<dbReference type="EC" id="3.4.24.40" evidence="13"/>
<dbReference type="GO" id="GO:0016477">
    <property type="term" value="P:cell migration"/>
    <property type="evidence" value="ECO:0007669"/>
    <property type="project" value="TreeGrafter"/>
</dbReference>
<keyword evidence="7" id="KW-0106">Calcium</keyword>
<evidence type="ECO:0000256" key="10">
    <source>
        <dbReference type="SAM" id="MobiDB-lite"/>
    </source>
</evidence>
<feature type="signal peptide" evidence="11">
    <location>
        <begin position="1"/>
        <end position="36"/>
    </location>
</feature>
<dbReference type="KEGG" id="mmr:Mmar10_2493"/>
<feature type="region of interest" description="Disordered" evidence="10">
    <location>
        <begin position="1485"/>
        <end position="1507"/>
    </location>
</feature>
<dbReference type="SMART" id="SM00235">
    <property type="entry name" value="ZnMc"/>
    <property type="match status" value="1"/>
</dbReference>
<dbReference type="GO" id="GO:0008237">
    <property type="term" value="F:metallopeptidase activity"/>
    <property type="evidence" value="ECO:0007669"/>
    <property type="project" value="InterPro"/>
</dbReference>
<feature type="domain" description="Cadherin" evidence="12">
    <location>
        <begin position="559"/>
        <end position="661"/>
    </location>
</feature>
<evidence type="ECO:0000256" key="1">
    <source>
        <dbReference type="ARBA" id="ARBA00004167"/>
    </source>
</evidence>
<dbReference type="PANTHER" id="PTHR24027:SF422">
    <property type="entry name" value="CADHERIN DOMAIN-CONTAINING PROTEIN"/>
    <property type="match status" value="1"/>
</dbReference>
<feature type="compositionally biased region" description="Basic and acidic residues" evidence="10">
    <location>
        <begin position="1490"/>
        <end position="1507"/>
    </location>
</feature>
<dbReference type="Pfam" id="PF08548">
    <property type="entry name" value="Peptidase_M10_C"/>
    <property type="match status" value="1"/>
</dbReference>
<dbReference type="Gene3D" id="2.150.10.10">
    <property type="entry name" value="Serralysin-like metalloprotease, C-terminal"/>
    <property type="match status" value="1"/>
</dbReference>
<dbReference type="eggNOG" id="COG4932">
    <property type="taxonomic scope" value="Bacteria"/>
</dbReference>
<feature type="domain" description="Cadherin" evidence="12">
    <location>
        <begin position="674"/>
        <end position="762"/>
    </location>
</feature>
<dbReference type="GO" id="GO:0016342">
    <property type="term" value="C:catenin complex"/>
    <property type="evidence" value="ECO:0007669"/>
    <property type="project" value="TreeGrafter"/>
</dbReference>
<accession>Q0ALR4</accession>
<dbReference type="PROSITE" id="PS50268">
    <property type="entry name" value="CADHERIN_2"/>
    <property type="match status" value="8"/>
</dbReference>
<keyword evidence="8" id="KW-1133">Transmembrane helix</keyword>
<feature type="domain" description="Cadherin" evidence="12">
    <location>
        <begin position="475"/>
        <end position="560"/>
    </location>
</feature>
<evidence type="ECO:0000256" key="5">
    <source>
        <dbReference type="ARBA" id="ARBA00022729"/>
    </source>
</evidence>
<feature type="domain" description="Cadherin" evidence="12">
    <location>
        <begin position="156"/>
        <end position="257"/>
    </location>
</feature>
<dbReference type="GO" id="GO:0008270">
    <property type="term" value="F:zinc ion binding"/>
    <property type="evidence" value="ECO:0007669"/>
    <property type="project" value="InterPro"/>
</dbReference>
<name>Q0ALR4_MARMM</name>
<dbReference type="GO" id="GO:0006508">
    <property type="term" value="P:proteolysis"/>
    <property type="evidence" value="ECO:0007669"/>
    <property type="project" value="InterPro"/>
</dbReference>
<feature type="domain" description="Cadherin" evidence="12">
    <location>
        <begin position="257"/>
        <end position="358"/>
    </location>
</feature>
<dbReference type="Proteomes" id="UP000001964">
    <property type="component" value="Chromosome"/>
</dbReference>
<feature type="region of interest" description="Disordered" evidence="10">
    <location>
        <begin position="134"/>
        <end position="163"/>
    </location>
</feature>
<dbReference type="Pfam" id="PF00028">
    <property type="entry name" value="Cadherin"/>
    <property type="match status" value="1"/>
</dbReference>
<dbReference type="PANTHER" id="PTHR24027">
    <property type="entry name" value="CADHERIN-23"/>
    <property type="match status" value="1"/>
</dbReference>
<feature type="domain" description="Cadherin" evidence="12">
    <location>
        <begin position="762"/>
        <end position="866"/>
    </location>
</feature>
<dbReference type="STRING" id="394221.Mmar10_2493"/>
<evidence type="ECO:0000256" key="2">
    <source>
        <dbReference type="ARBA" id="ARBA00004613"/>
    </source>
</evidence>
<keyword evidence="4" id="KW-0812">Transmembrane</keyword>
<keyword evidence="6" id="KW-0677">Repeat</keyword>
<dbReference type="OrthoDB" id="7629535at2"/>
<dbReference type="InterPro" id="IPR011049">
    <property type="entry name" value="Serralysin-like_metalloprot_C"/>
</dbReference>
<evidence type="ECO:0000256" key="11">
    <source>
        <dbReference type="SAM" id="SignalP"/>
    </source>
</evidence>
<dbReference type="HOGENOM" id="CLU_243143_0_0_5"/>
<sequence precursor="true">MPVVNKTEKASTVRNALLTTAMATGGALLLAGGAHAQGEAAGPPDGFTPLSDLSGVSRVDVAADGSMQLVMSDGRTVLIAANDVAVVDGLYFISEAAIEANSLLGASAAAAGGGGGAAILGVLGGAGLLGAAAGGGGGGGSSPAPTPTPNTNPPVFSSATTASVDENTTGSVYTATATDADGNTISFSISGGADSGAFSINSSTGALTFTATPDFEAPADADGDNVYEVTIRASDGTNTTDQTVTITVDDVDEAPSFTSGATASVDENTTGTVYTAAATDPEGAALTYTLSGADAALFAIDPVTGAISFIAAPDFESPADADGDNVYEVTVTASDGTNSTDQAVSITVDPVDEGPATFSSGTTASFDENATGTVYTAVAADPDNSTIIYSLGTAGDSALFAIDSATGALTFLAPPDFEAPADGDTDNVYDVTVSASDGTTVTTQIVQVTVNDVNEAPVVTSAATAGTSENNSGVVYTATATDPEGAALSYSLSGADAALFTINATSGEVSFLAPPDFEVPLDADGNNVYEITVTASDGSNVDTQAVSITVTNQDEFAPVFTSATVDAVDEDSTGSFYTATATDGDGDTLTYSIVAGGDGALFTIDSATGELSFIASPDFENPTDADTDNVYDLALQVSDGTTNVTQALSVTVNNVNSAPVISSSGTATYTENDTSVAYTIAATDGDGDAITYSITGADAALFTVNAVTGAVSFVASPDFETPADANGDNVYEINVRASDGVLTTTQAVSITVENENDVAPVITSGATATIAENSAAVVYTATATDGDSASLSYSISGTDAALFQINSSTGAVSFITPADFENPGDAGADNVYDFTVTVSDGDFTDSQAVAVTVTDVDESGGSAPVFSSGASQTVSENQTSAYVARAVDPDGDTVSYSISGTDAALFAIDSSTGELRFLTTPDFESPTDSGSDNVYDVIVTASDGSNSNDQAVAITVGDVSNEAADIPEGDTTQIQMVSGGDFTGTLEVAGDRDWVAVTLEAGQRYQFDAFGSGGAGVELDDTYIRLYDASGTLIAENDDITLGVNTDSRLGFTATTSGTYYVSVGAWEPDSGATLSGQYTLQVRHTDPLTAWNYQEIGDYLDSNGFGGLQWDRSAGDTITVNITALTVAGQTLARAALQLWEDITGISFTEVATGGEITFDDDEEGAFAGPDATSGGFITAASVNVGTAWLDTYGTNIDGYSFQTYIHEIGHALGLGHGGPYDGSADYAVDAIYLNDSWQASVMSYFSQNENTFIDADFGYVIGPQVADIIAVLDMYGGSTSTRGGDTTYGYNSTAGNVIFDATAHSNPVSFTIFDTGGTDTMDYSGSSANQTFDLREQAYSDLMGREGNVGIARGTVIENAIGGAGNDIFIGNDANNVLTGGGGGDRFYASGGSDVFDGGSGSDTVVFSGASTDYSLTTNGSGNTVVTDNRTGAPDGVVELISVETIVYDGGTSNPEYFGDPDFAGREGLDPDDMPALAPFNPNEFDPDADRPVMDGLQDGEKGDRSEHVYPHLSDGDLALLLNLSDSIGDFRGEVGPNFWRNGEDARGDFRDAMLEWPVELEGALQADKGHPVFETLTDPAAAGLPVSEAAEAGNYGLEFFQANAFTNVFDARDLQMMTLSDDASDGWA</sequence>
<evidence type="ECO:0000256" key="6">
    <source>
        <dbReference type="ARBA" id="ARBA00022737"/>
    </source>
</evidence>
<dbReference type="InterPro" id="IPR007280">
    <property type="entry name" value="Peptidase_C_arc/bac"/>
</dbReference>
<keyword evidence="13" id="KW-0378">Hydrolase</keyword>
<keyword evidence="14" id="KW-1185">Reference proteome</keyword>